<evidence type="ECO:0000313" key="11">
    <source>
        <dbReference type="EMBL" id="SCV74875.1"/>
    </source>
</evidence>
<keyword evidence="2" id="KW-0645">Protease</keyword>
<evidence type="ECO:0000313" key="12">
    <source>
        <dbReference type="Proteomes" id="UP000198372"/>
    </source>
</evidence>
<keyword evidence="8" id="KW-1015">Disulfide bond</keyword>
<dbReference type="PANTHER" id="PTHR47466:SF1">
    <property type="entry name" value="METALLOPROTEASE MEP1 (AFU_ORTHOLOGUE AFUA_1G07730)-RELATED"/>
    <property type="match status" value="1"/>
</dbReference>
<dbReference type="EMBL" id="FMSP01000024">
    <property type="protein sequence ID" value="SCV74875.1"/>
    <property type="molecule type" value="Genomic_DNA"/>
</dbReference>
<feature type="signal peptide" evidence="9">
    <location>
        <begin position="1"/>
        <end position="18"/>
    </location>
</feature>
<dbReference type="PANTHER" id="PTHR47466">
    <property type="match status" value="1"/>
</dbReference>
<dbReference type="Proteomes" id="UP000198372">
    <property type="component" value="Unassembled WGS sequence"/>
</dbReference>
<keyword evidence="12" id="KW-1185">Reference proteome</keyword>
<dbReference type="AlphaFoldDB" id="A0A238FNW8"/>
<feature type="chain" id="PRO_5013189702" evidence="9">
    <location>
        <begin position="19"/>
        <end position="319"/>
    </location>
</feature>
<keyword evidence="5" id="KW-0378">Hydrolase</keyword>
<evidence type="ECO:0000256" key="5">
    <source>
        <dbReference type="ARBA" id="ARBA00022801"/>
    </source>
</evidence>
<evidence type="ECO:0000256" key="4">
    <source>
        <dbReference type="ARBA" id="ARBA00022729"/>
    </source>
</evidence>
<gene>
    <name evidence="11" type="ORF">BQ2448_7904</name>
</gene>
<dbReference type="GO" id="GO:0046872">
    <property type="term" value="F:metal ion binding"/>
    <property type="evidence" value="ECO:0007669"/>
    <property type="project" value="UniProtKB-KW"/>
</dbReference>
<comment type="similarity">
    <text evidence="1">Belongs to the peptidase M43B family.</text>
</comment>
<evidence type="ECO:0000256" key="8">
    <source>
        <dbReference type="ARBA" id="ARBA00023157"/>
    </source>
</evidence>
<feature type="domain" description="Peptidase M43 pregnancy-associated plasma-A" evidence="10">
    <location>
        <begin position="195"/>
        <end position="313"/>
    </location>
</feature>
<keyword evidence="4 9" id="KW-0732">Signal</keyword>
<organism evidence="11 12">
    <name type="scientific">Microbotryum intermedium</name>
    <dbReference type="NCBI Taxonomy" id="269621"/>
    <lineage>
        <taxon>Eukaryota</taxon>
        <taxon>Fungi</taxon>
        <taxon>Dikarya</taxon>
        <taxon>Basidiomycota</taxon>
        <taxon>Pucciniomycotina</taxon>
        <taxon>Microbotryomycetes</taxon>
        <taxon>Microbotryales</taxon>
        <taxon>Microbotryaceae</taxon>
        <taxon>Microbotryum</taxon>
    </lineage>
</organism>
<keyword evidence="6" id="KW-0862">Zinc</keyword>
<evidence type="ECO:0000259" key="10">
    <source>
        <dbReference type="Pfam" id="PF05572"/>
    </source>
</evidence>
<evidence type="ECO:0000256" key="1">
    <source>
        <dbReference type="ARBA" id="ARBA00008721"/>
    </source>
</evidence>
<evidence type="ECO:0000256" key="3">
    <source>
        <dbReference type="ARBA" id="ARBA00022723"/>
    </source>
</evidence>
<dbReference type="Pfam" id="PF05572">
    <property type="entry name" value="Peptidase_M43"/>
    <property type="match status" value="1"/>
</dbReference>
<dbReference type="GO" id="GO:0006508">
    <property type="term" value="P:proteolysis"/>
    <property type="evidence" value="ECO:0007669"/>
    <property type="project" value="UniProtKB-KW"/>
</dbReference>
<evidence type="ECO:0000256" key="2">
    <source>
        <dbReference type="ARBA" id="ARBA00022670"/>
    </source>
</evidence>
<dbReference type="InterPro" id="IPR008754">
    <property type="entry name" value="Peptidase_M43"/>
</dbReference>
<proteinExistence type="inferred from homology"/>
<evidence type="ECO:0000256" key="9">
    <source>
        <dbReference type="SAM" id="SignalP"/>
    </source>
</evidence>
<protein>
    <submittedName>
        <fullName evidence="11">BQ2448_7904 protein</fullName>
    </submittedName>
</protein>
<sequence length="319" mass="33257">MRSFSVLAAAALVVSVAAAPNTGSSTQLKPVSDARVCGTTKTPDVAAEKFIAAKIAALEARIASVRGTGAATSRQAAIAAVVATKNVPVYFHVIQNATGTSTRNGYISAATINSQISVLNQGFANSGVSFSLAGSDYTVNRNWFTYAGPSTTQQTAMKSALRKGNAASLNLYRQACSRFGSPVGFVEGSGKGLLGYATFPESYRGAPKDDGVVFLYSSVPGGATENYNQGKTVTHEVGHWVGLYHTFQGGCTGNGDFVDDTPAEASPATGCDRGRDTCSSAGTDPVTNFMDYSYDACMDNFTSGQSTRLISQLETYRGL</sequence>
<dbReference type="InterPro" id="IPR024079">
    <property type="entry name" value="MetalloPept_cat_dom_sf"/>
</dbReference>
<keyword evidence="3" id="KW-0479">Metal-binding</keyword>
<evidence type="ECO:0000256" key="6">
    <source>
        <dbReference type="ARBA" id="ARBA00022833"/>
    </source>
</evidence>
<keyword evidence="7" id="KW-0482">Metalloprotease</keyword>
<dbReference type="SUPFAM" id="SSF55486">
    <property type="entry name" value="Metalloproteases ('zincins'), catalytic domain"/>
    <property type="match status" value="1"/>
</dbReference>
<dbReference type="CDD" id="cd04275">
    <property type="entry name" value="ZnMc_pappalysin_like"/>
    <property type="match status" value="1"/>
</dbReference>
<dbReference type="OrthoDB" id="536211at2759"/>
<dbReference type="GO" id="GO:0008237">
    <property type="term" value="F:metallopeptidase activity"/>
    <property type="evidence" value="ECO:0007669"/>
    <property type="project" value="UniProtKB-KW"/>
</dbReference>
<dbReference type="STRING" id="269621.A0A238FNW8"/>
<reference evidence="12" key="1">
    <citation type="submission" date="2016-09" db="EMBL/GenBank/DDBJ databases">
        <authorList>
            <person name="Jeantristanb JTB J.-T."/>
            <person name="Ricardo R."/>
        </authorList>
    </citation>
    <scope>NUCLEOTIDE SEQUENCE [LARGE SCALE GENOMIC DNA]</scope>
</reference>
<accession>A0A238FNW8</accession>
<name>A0A238FNW8_9BASI</name>
<evidence type="ECO:0000256" key="7">
    <source>
        <dbReference type="ARBA" id="ARBA00023049"/>
    </source>
</evidence>
<dbReference type="Gene3D" id="3.40.390.10">
    <property type="entry name" value="Collagenase (Catalytic Domain)"/>
    <property type="match status" value="1"/>
</dbReference>